<dbReference type="Bgee" id="ENSG00000095787">
    <property type="expression patterns" value="Expressed in endothelial cell and 206 other cell types or tissues"/>
</dbReference>
<dbReference type="Ensembl" id="ENST00000628285.3">
    <property type="protein sequence ID" value="ENSP00000486994.2"/>
    <property type="gene ID" value="ENSG00000095787.26"/>
</dbReference>
<dbReference type="GeneTree" id="ENSGT00440000037780"/>
<keyword evidence="3" id="KW-1185">Reference proteome</keyword>
<reference evidence="2" key="5">
    <citation type="submission" date="2025-09" db="UniProtKB">
        <authorList>
            <consortium name="Ensembl"/>
        </authorList>
    </citation>
    <scope>IDENTIFICATION</scope>
</reference>
<evidence type="ECO:0007829" key="4">
    <source>
        <dbReference type="PeptideAtlas" id="A0A0D9SFY7"/>
    </source>
</evidence>
<evidence type="ECO:0000313" key="2">
    <source>
        <dbReference type="Ensembl" id="ENSP00000486994.2"/>
    </source>
</evidence>
<gene>
    <name evidence="2" type="primary">WAC</name>
</gene>
<sequence>MRDAGDPSPPNKMLRRSDSPENKYSDSTGHSKAKNVHTHRVRERDGVTLHKKIHTTTVLFIVQIHILLIQAITQAKLQMHLMILQMTGLSILALLGKSTTTIVEQKFHNGKNQKSGLKENRDKKKQTRWQSTASQKIGITEER</sequence>
<feature type="region of interest" description="Disordered" evidence="1">
    <location>
        <begin position="106"/>
        <end position="143"/>
    </location>
</feature>
<dbReference type="EMBL" id="AL161936">
    <property type="status" value="NOT_ANNOTATED_CDS"/>
    <property type="molecule type" value="Genomic_DNA"/>
</dbReference>
<reference evidence="2 3" key="1">
    <citation type="journal article" date="2001" name="Nature">
        <title>Initial sequencing and analysis of the human genome.</title>
        <authorList>
            <consortium name="International Human Genome Sequencing Consortium"/>
            <person name="Lander E.S."/>
            <person name="Linton L.M."/>
            <person name="Birren B."/>
            <person name="Nusbaum C."/>
            <person name="Zody M.C."/>
            <person name="Baldwin J."/>
            <person name="Devon K."/>
            <person name="Dewar K."/>
            <person name="Doyle M."/>
            <person name="FitzHugh W."/>
            <person name="Funke R."/>
            <person name="Gage D."/>
            <person name="Harris K."/>
            <person name="Heaford A."/>
            <person name="Howland J."/>
            <person name="Kann L."/>
            <person name="Lehoczky J."/>
            <person name="LeVine R."/>
            <person name="McEwan P."/>
            <person name="McKernan K."/>
            <person name="Meldrim J."/>
            <person name="Mesirov J.P."/>
            <person name="Miranda C."/>
            <person name="Morris W."/>
            <person name="Naylor J."/>
            <person name="Raymond C."/>
            <person name="Rosetti M."/>
            <person name="Santos R."/>
            <person name="Sheridan A."/>
            <person name="Sougnez C."/>
            <person name="Stange-Thomann N."/>
            <person name="Stojanovic N."/>
            <person name="Subramanian A."/>
            <person name="Wyman D."/>
            <person name="Rogers J."/>
            <person name="Sulston J."/>
            <person name="Ainscough R."/>
            <person name="Beck S."/>
            <person name="Bentley D."/>
            <person name="Burton J."/>
            <person name="Clee C."/>
            <person name="Carter N."/>
            <person name="Coulson A."/>
            <person name="Deadman R."/>
            <person name="Deloukas P."/>
            <person name="Dunham A."/>
            <person name="Dunham I."/>
            <person name="Durbin R."/>
            <person name="French L."/>
            <person name="Grafham D."/>
            <person name="Gregory S."/>
            <person name="Hubbard T."/>
            <person name="Humphray S."/>
            <person name="Hunt A."/>
            <person name="Jones M."/>
            <person name="Lloyd C."/>
            <person name="McMurray A."/>
            <person name="Matthews L."/>
            <person name="Mercer S."/>
            <person name="Milne S."/>
            <person name="Mullikin J.C."/>
            <person name="Mungall A."/>
            <person name="Plumb R."/>
            <person name="Ross M."/>
            <person name="Shownkeen R."/>
            <person name="Sims S."/>
            <person name="Waterston R.H."/>
            <person name="Wilson R.K."/>
            <person name="Hillier L.W."/>
            <person name="McPherson J.D."/>
            <person name="Marra M.A."/>
            <person name="Mardis E.R."/>
            <person name="Fulton L.A."/>
            <person name="Chinwalla A.T."/>
            <person name="Pepin K.H."/>
            <person name="Gish W.R."/>
            <person name="Chissoe S.L."/>
            <person name="Wendl M.C."/>
            <person name="Delehaunty K.D."/>
            <person name="Miner T.L."/>
            <person name="Delehaunty A."/>
            <person name="Kramer J.B."/>
            <person name="Cook L.L."/>
            <person name="Fulton R.S."/>
            <person name="Johnson D.L."/>
            <person name="Minx P.J."/>
            <person name="Clifton S.W."/>
            <person name="Hawkins T."/>
            <person name="Branscomb E."/>
            <person name="Predki P."/>
            <person name="Richardson P."/>
            <person name="Wenning S."/>
            <person name="Slezak T."/>
            <person name="Doggett N."/>
            <person name="Cheng J.F."/>
            <person name="Olsen A."/>
            <person name="Lucas S."/>
            <person name="Elkin C."/>
            <person name="Uberbacher E."/>
            <person name="Frazier M."/>
            <person name="Gibbs R.A."/>
            <person name="Muzny D.M."/>
            <person name="Scherer S.E."/>
            <person name="Bouck J.B."/>
            <person name="Sodergren E.J."/>
            <person name="Worley K.C."/>
            <person name="Rives C.M."/>
            <person name="Gorrell J.H."/>
            <person name="Metzker M.L."/>
            <person name="Naylor S.L."/>
            <person name="Kucherlapati R.S."/>
            <person name="Nelson D.L."/>
            <person name="Weinstock G.M."/>
            <person name="Sakaki Y."/>
            <person name="Fujiyama A."/>
            <person name="Hattori M."/>
            <person name="Yada T."/>
            <person name="Toyoda A."/>
            <person name="Itoh T."/>
            <person name="Kawagoe C."/>
            <person name="Watanabe H."/>
            <person name="Totoki Y."/>
            <person name="Taylor T."/>
            <person name="Weissenbach J."/>
            <person name="Heilig R."/>
            <person name="Saurin W."/>
            <person name="Artiguenave F."/>
            <person name="Brottier P."/>
            <person name="Bruls T."/>
            <person name="Pelletier E."/>
            <person name="Robert C."/>
            <person name="Wincker P."/>
            <person name="Smith D.R."/>
            <person name="Doucette-Stamm L."/>
            <person name="Rubenfield M."/>
            <person name="Weinstock K."/>
            <person name="Lee H.M."/>
            <person name="Dubois J."/>
            <person name="Rosenthal A."/>
            <person name="Platzer M."/>
            <person name="Nyakatura G."/>
            <person name="Taudien S."/>
            <person name="Rump A."/>
            <person name="Yang H."/>
            <person name="Yu J."/>
            <person name="Wang J."/>
            <person name="Huang G."/>
            <person name="Gu J."/>
            <person name="Hood L."/>
            <person name="Rowen L."/>
            <person name="Madan A."/>
            <person name="Qin S."/>
            <person name="Davis R.W."/>
            <person name="Federspiel N.A."/>
            <person name="Abola A.P."/>
            <person name="Proctor M.J."/>
            <person name="Myers R.M."/>
            <person name="Schmutz J."/>
            <person name="Dickson M."/>
            <person name="Grimwood J."/>
            <person name="Cox D.R."/>
            <person name="Olson M.V."/>
            <person name="Kaul R."/>
            <person name="Raymond C."/>
            <person name="Shimizu N."/>
            <person name="Kawasaki K."/>
            <person name="Minoshima S."/>
            <person name="Evans G.A."/>
            <person name="Athanasiou M."/>
            <person name="Schultz R."/>
            <person name="Roe B.A."/>
            <person name="Chen F."/>
            <person name="Pan H."/>
            <person name="Ramser J."/>
            <person name="Lehrach H."/>
            <person name="Reinhardt R."/>
            <person name="McCombie W.R."/>
            <person name="de la Bastide M."/>
            <person name="Dedhia N."/>
            <person name="Blocker H."/>
            <person name="Hornischer K."/>
            <person name="Nordsiek G."/>
            <person name="Agarwala R."/>
            <person name="Aravind L."/>
            <person name="Bailey J.A."/>
            <person name="Bateman A."/>
            <person name="Batzoglou S."/>
            <person name="Birney E."/>
            <person name="Bork P."/>
            <person name="Brown D.G."/>
            <person name="Burge C.B."/>
            <person name="Cerutti L."/>
            <person name="Chen H.C."/>
            <person name="Church D."/>
            <person name="Clamp M."/>
            <person name="Copley R.R."/>
            <person name="Doerks T."/>
            <person name="Eddy S.R."/>
            <person name="Eichler E.E."/>
            <person name="Furey T.S."/>
            <person name="Galagan J."/>
            <person name="Gilbert J.G."/>
            <person name="Harmon C."/>
            <person name="Hayashizaki Y."/>
            <person name="Haussler D."/>
            <person name="Hermjakob H."/>
            <person name="Hokamp K."/>
            <person name="Jang W."/>
            <person name="Johnson L.S."/>
            <person name="Jones T.A."/>
            <person name="Kasif S."/>
            <person name="Kaspryzk A."/>
            <person name="Kennedy S."/>
            <person name="Kent W.J."/>
            <person name="Kitts P."/>
            <person name="Koonin E.V."/>
            <person name="Korf I."/>
            <person name="Kulp D."/>
            <person name="Lancet D."/>
            <person name="Lowe T.M."/>
            <person name="McLysaght A."/>
            <person name="Mikkelsen T."/>
            <person name="Moran J.V."/>
            <person name="Mulder N."/>
            <person name="Pollara V.J."/>
            <person name="Ponting C.P."/>
            <person name="Schuler G."/>
            <person name="Schultz J."/>
            <person name="Slater G."/>
            <person name="Smit A.F."/>
            <person name="Stupka E."/>
            <person name="Szustakowski J."/>
            <person name="Thierry-Mieg D."/>
            <person name="Thierry-Mieg J."/>
            <person name="Wagner L."/>
            <person name="Wallis J."/>
            <person name="Wheeler R."/>
            <person name="Williams A."/>
            <person name="Wolf Y.I."/>
            <person name="Wolfe K.H."/>
            <person name="Yang S.P."/>
            <person name="Yeh R.F."/>
            <person name="Collins F."/>
            <person name="Guyer M.S."/>
            <person name="Peterson J."/>
            <person name="Felsenfeld A."/>
            <person name="Wetterstrand K.A."/>
            <person name="Patrinos A."/>
            <person name="Morgan M.J."/>
            <person name="de Jong P."/>
            <person name="Catanese J.J."/>
            <person name="Osoegawa K."/>
            <person name="Shizuya H."/>
            <person name="Choi S."/>
            <person name="Chen Y.J."/>
        </authorList>
    </citation>
    <scope>NUCLEOTIDE SEQUENCE [LARGE SCALE GENOMIC DNA]</scope>
</reference>
<reference evidence="2 3" key="3">
    <citation type="journal article" date="2004" name="Nature">
        <title>Finishing the euchromatic sequence of the human genome.</title>
        <authorList>
            <consortium name="International Human Genome Sequencing Consortium"/>
        </authorList>
    </citation>
    <scope>NUCLEOTIDE SEQUENCE [LARGE SCALE GENOMIC DNA]</scope>
</reference>
<proteinExistence type="evidence at protein level"/>
<feature type="region of interest" description="Disordered" evidence="1">
    <location>
        <begin position="1"/>
        <end position="43"/>
    </location>
</feature>
<evidence type="ECO:0000256" key="1">
    <source>
        <dbReference type="SAM" id="MobiDB-lite"/>
    </source>
</evidence>
<dbReference type="EMBL" id="AL358234">
    <property type="status" value="NOT_ANNOTATED_CDS"/>
    <property type="molecule type" value="Genomic_DNA"/>
</dbReference>
<dbReference type="Proteomes" id="UP000005640">
    <property type="component" value="Chromosome 10"/>
</dbReference>
<organism evidence="2 3">
    <name type="scientific">Homo sapiens</name>
    <name type="common">Human</name>
    <dbReference type="NCBI Taxonomy" id="9606"/>
    <lineage>
        <taxon>Eukaryota</taxon>
        <taxon>Metazoa</taxon>
        <taxon>Chordata</taxon>
        <taxon>Craniata</taxon>
        <taxon>Vertebrata</taxon>
        <taxon>Euteleostomi</taxon>
        <taxon>Mammalia</taxon>
        <taxon>Eutheria</taxon>
        <taxon>Euarchontoglires</taxon>
        <taxon>Primates</taxon>
        <taxon>Haplorrhini</taxon>
        <taxon>Catarrhini</taxon>
        <taxon>Hominidae</taxon>
        <taxon>Homo</taxon>
    </lineage>
</organism>
<name>A0A0D9SFY7_HUMAN</name>
<keyword evidence="4 5" id="KW-1267">Proteomics identification</keyword>
<reference evidence="2" key="2">
    <citation type="journal article" date="2004" name="Nature">
        <title>The DNA sequence and comparative analysis of human chromosome 10.</title>
        <authorList>
            <person name="Deloukas P."/>
            <person name="Earthrowl M.E."/>
            <person name="Grafham D.V."/>
            <person name="Rubenfield M."/>
            <person name="French L."/>
            <person name="Steward C.A."/>
            <person name="Sims S.K."/>
            <person name="Jones M.C."/>
            <person name="Searle S."/>
            <person name="Scott C."/>
            <person name="Howe K."/>
            <person name="Hunt S.E."/>
            <person name="Andrews T.D."/>
            <person name="Gilbert J.G."/>
            <person name="Swarbreck D."/>
            <person name="Ashurst J.L."/>
            <person name="Taylor A."/>
            <person name="Battles J."/>
            <person name="Bird C.P."/>
            <person name="Ainscough R."/>
            <person name="Almeida J.P."/>
            <person name="Ashwell R.I."/>
            <person name="Ambrose K.D."/>
            <person name="Babbage A.K."/>
            <person name="Bagguley C.L."/>
            <person name="Bailey J."/>
            <person name="Banerjee R."/>
            <person name="Bates K."/>
            <person name="Beasley H."/>
            <person name="Bray-Allen S."/>
            <person name="Brown A.J."/>
            <person name="Brown J.Y."/>
            <person name="Burford D.C."/>
            <person name="Burrill W."/>
            <person name="Burton J."/>
            <person name="Cahill P."/>
            <person name="Camire D."/>
            <person name="Carter N.P."/>
            <person name="Chapman J.C."/>
            <person name="Clark S.Y."/>
            <person name="Clarke G."/>
            <person name="Clee C.M."/>
            <person name="Clegg S."/>
            <person name="Corby N."/>
            <person name="Coulson A."/>
            <person name="Dhami P."/>
            <person name="Dutta I."/>
            <person name="Dunn M."/>
            <person name="Faulkner L."/>
            <person name="Frankish A."/>
            <person name="Frankland J.A."/>
            <person name="Garner P."/>
            <person name="Garnett J."/>
            <person name="Gribble S."/>
            <person name="Griffiths C."/>
            <person name="Grocock R."/>
            <person name="Gustafson E."/>
            <person name="Hammond S."/>
            <person name="Harley J.L."/>
            <person name="Hart E."/>
            <person name="Heath P.D."/>
            <person name="Ho T.P."/>
            <person name="Hopkins B."/>
            <person name="Horne J."/>
            <person name="Howden P.J."/>
            <person name="Huckle E."/>
            <person name="Hynds C."/>
            <person name="Johnson C."/>
            <person name="Johnson D."/>
            <person name="Kana A."/>
            <person name="Kay M."/>
            <person name="Kimberley A.M."/>
            <person name="Kershaw J.K."/>
            <person name="Kokkinaki M."/>
            <person name="Laird G.K."/>
            <person name="Lawlor S."/>
            <person name="Lee H.M."/>
            <person name="Leongamornlert D.A."/>
            <person name="Laird G."/>
            <person name="Lloyd C."/>
            <person name="Lloyd D.M."/>
            <person name="Loveland J."/>
            <person name="Lovell J."/>
            <person name="McLaren S."/>
            <person name="McLay K.E."/>
            <person name="McMurray A."/>
            <person name="Mashreghi-Mohammadi M."/>
            <person name="Matthews L."/>
            <person name="Milne S."/>
            <person name="Nickerson T."/>
            <person name="Nguyen M."/>
            <person name="Overton-Larty E."/>
            <person name="Palmer S.A."/>
            <person name="Pearce A.V."/>
            <person name="Peck A.I."/>
            <person name="Pelan S."/>
            <person name="Phillimore B."/>
            <person name="Porter K."/>
            <person name="Rice C.M."/>
            <person name="Rogosin A."/>
            <person name="Ross M.T."/>
            <person name="Sarafidou T."/>
            <person name="Sehra H.K."/>
            <person name="Shownkeen R."/>
            <person name="Skuce C.D."/>
            <person name="Smith M."/>
            <person name="Standring L."/>
            <person name="Sycamore N."/>
            <person name="Tester J."/>
            <person name="Thorpe A."/>
            <person name="Torcasso W."/>
            <person name="Tracey A."/>
            <person name="Tromans A."/>
            <person name="Tsolas J."/>
            <person name="Wall M."/>
            <person name="Walsh J."/>
            <person name="Wang H."/>
            <person name="Weinstock K."/>
            <person name="West A.P."/>
            <person name="Willey D.L."/>
            <person name="Whitehead S.L."/>
            <person name="Wilming L."/>
            <person name="Wray P.W."/>
            <person name="Young L."/>
            <person name="Chen Y."/>
            <person name="Lovering R.C."/>
            <person name="Moschonas N.K."/>
            <person name="Siebert R."/>
            <person name="Fechtel K."/>
            <person name="Bentley D."/>
            <person name="Durbin R."/>
            <person name="Hubbard T."/>
            <person name="Doucette-Stamm L."/>
            <person name="Beck S."/>
            <person name="Smith D.R."/>
            <person name="Rogers J."/>
        </authorList>
    </citation>
    <scope>NUCLEOTIDE SEQUENCE [LARGE SCALE GENOMIC DNA]</scope>
</reference>
<feature type="compositionally biased region" description="Polar residues" evidence="1">
    <location>
        <begin position="128"/>
        <end position="137"/>
    </location>
</feature>
<feature type="compositionally biased region" description="Basic and acidic residues" evidence="1">
    <location>
        <begin position="15"/>
        <end position="24"/>
    </location>
</feature>
<reference evidence="2" key="4">
    <citation type="submission" date="2025-08" db="UniProtKB">
        <authorList>
            <consortium name="Ensembl"/>
        </authorList>
    </citation>
    <scope>IDENTIFICATION</scope>
</reference>
<dbReference type="AlphaFoldDB" id="A0A0D9SFY7"/>
<dbReference type="HGNC" id="HGNC:17327">
    <property type="gene designation" value="WAC"/>
</dbReference>
<dbReference type="OrthoDB" id="10072039at2759"/>
<feature type="compositionally biased region" description="Basic residues" evidence="1">
    <location>
        <begin position="31"/>
        <end position="41"/>
    </location>
</feature>
<accession>A0A0D9SFY7</accession>
<dbReference type="Ensembl" id="ENST00000628285.3">
    <property type="protein sequence ID" value="ENSP00000486994.2"/>
    <property type="gene ID" value="ENSG00000095787.27"/>
</dbReference>
<dbReference type="OpenTargets" id="ENSG00000095787"/>
<evidence type="ECO:0007829" key="5">
    <source>
        <dbReference type="ProteomicsDB" id="A0A0D9SFY7"/>
    </source>
</evidence>
<evidence type="ECO:0000313" key="3">
    <source>
        <dbReference type="Proteomes" id="UP000005640"/>
    </source>
</evidence>
<protein>
    <submittedName>
        <fullName evidence="2">WW domain containing adaptor with coiled-coil</fullName>
    </submittedName>
</protein>